<accession>A0A7G8BD39</accession>
<evidence type="ECO:0000256" key="3">
    <source>
        <dbReference type="ARBA" id="ARBA00023082"/>
    </source>
</evidence>
<dbReference type="InterPro" id="IPR013324">
    <property type="entry name" value="RNA_pol_sigma_r3/r4-like"/>
</dbReference>
<dbReference type="InterPro" id="IPR014284">
    <property type="entry name" value="RNA_pol_sigma-70_dom"/>
</dbReference>
<evidence type="ECO:0000259" key="7">
    <source>
        <dbReference type="Pfam" id="PF08281"/>
    </source>
</evidence>
<gene>
    <name evidence="8" type="ORF">H7849_15005</name>
</gene>
<feature type="domain" description="RNA polymerase sigma factor 70 region 4 type 2" evidence="7">
    <location>
        <begin position="113"/>
        <end position="160"/>
    </location>
</feature>
<dbReference type="AlphaFoldDB" id="A0A7G8BD39"/>
<dbReference type="GO" id="GO:0003677">
    <property type="term" value="F:DNA binding"/>
    <property type="evidence" value="ECO:0007669"/>
    <property type="project" value="UniProtKB-KW"/>
</dbReference>
<dbReference type="EMBL" id="CP060394">
    <property type="protein sequence ID" value="QNI30459.1"/>
    <property type="molecule type" value="Genomic_DNA"/>
</dbReference>
<dbReference type="KEGG" id="adin:H7849_15005"/>
<dbReference type="SUPFAM" id="SSF88946">
    <property type="entry name" value="Sigma2 domain of RNA polymerase sigma factors"/>
    <property type="match status" value="1"/>
</dbReference>
<name>A0A7G8BD39_9BACT</name>
<protein>
    <submittedName>
        <fullName evidence="8">Sigma-70 family RNA polymerase sigma factor</fullName>
    </submittedName>
</protein>
<evidence type="ECO:0000313" key="8">
    <source>
        <dbReference type="EMBL" id="QNI30459.1"/>
    </source>
</evidence>
<dbReference type="InterPro" id="IPR013249">
    <property type="entry name" value="RNA_pol_sigma70_r4_t2"/>
</dbReference>
<keyword evidence="4" id="KW-0238">DNA-binding</keyword>
<keyword evidence="2" id="KW-0805">Transcription regulation</keyword>
<comment type="similarity">
    <text evidence="1">Belongs to the sigma-70 factor family. ECF subfamily.</text>
</comment>
<keyword evidence="5" id="KW-0804">Transcription</keyword>
<dbReference type="NCBIfam" id="TIGR02937">
    <property type="entry name" value="sigma70-ECF"/>
    <property type="match status" value="1"/>
</dbReference>
<dbReference type="InterPro" id="IPR007627">
    <property type="entry name" value="RNA_pol_sigma70_r2"/>
</dbReference>
<keyword evidence="9" id="KW-1185">Reference proteome</keyword>
<feature type="domain" description="RNA polymerase sigma-70 region 2" evidence="6">
    <location>
        <begin position="13"/>
        <end position="81"/>
    </location>
</feature>
<sequence length="187" mass="21207">MSDRWIEAEFEAIFREHYQRIVRVTRRVLSRDSEAEEVCVEVFLKLYRSGPGVAASGLIGGWLYRTATRASIDALRANRRRGMEQLDGSGPVEPEDLAESPLTLLLRRESIGEVREVLAKLKVEKAQLLLLRHTGLSYREIAEALQLGVNSVGQKLARAEAEFSALYERQQRQKRKATQLQTAKEGQ</sequence>
<dbReference type="PANTHER" id="PTHR43133">
    <property type="entry name" value="RNA POLYMERASE ECF-TYPE SIGMA FACTO"/>
    <property type="match status" value="1"/>
</dbReference>
<dbReference type="SUPFAM" id="SSF88659">
    <property type="entry name" value="Sigma3 and sigma4 domains of RNA polymerase sigma factors"/>
    <property type="match status" value="1"/>
</dbReference>
<dbReference type="InterPro" id="IPR036388">
    <property type="entry name" value="WH-like_DNA-bd_sf"/>
</dbReference>
<dbReference type="Gene3D" id="1.10.1740.10">
    <property type="match status" value="1"/>
</dbReference>
<reference evidence="8 9" key="1">
    <citation type="submission" date="2020-08" db="EMBL/GenBank/DDBJ databases">
        <title>Edaphobacter telluris sp. nov. and Acidobacterium dinghuensis sp. nov., two acidobacteria isolated from forest soil.</title>
        <authorList>
            <person name="Fu J."/>
            <person name="Qiu L."/>
        </authorList>
    </citation>
    <scope>NUCLEOTIDE SEQUENCE [LARGE SCALE GENOMIC DNA]</scope>
    <source>
        <strain evidence="8">4Y35</strain>
    </source>
</reference>
<evidence type="ECO:0000256" key="2">
    <source>
        <dbReference type="ARBA" id="ARBA00023015"/>
    </source>
</evidence>
<proteinExistence type="inferred from homology"/>
<evidence type="ECO:0000256" key="4">
    <source>
        <dbReference type="ARBA" id="ARBA00023125"/>
    </source>
</evidence>
<dbReference type="Proteomes" id="UP000515312">
    <property type="component" value="Chromosome"/>
</dbReference>
<dbReference type="InterPro" id="IPR013325">
    <property type="entry name" value="RNA_pol_sigma_r2"/>
</dbReference>
<dbReference type="Pfam" id="PF08281">
    <property type="entry name" value="Sigma70_r4_2"/>
    <property type="match status" value="1"/>
</dbReference>
<dbReference type="GO" id="GO:0006352">
    <property type="term" value="P:DNA-templated transcription initiation"/>
    <property type="evidence" value="ECO:0007669"/>
    <property type="project" value="InterPro"/>
</dbReference>
<evidence type="ECO:0000259" key="6">
    <source>
        <dbReference type="Pfam" id="PF04542"/>
    </source>
</evidence>
<evidence type="ECO:0000313" key="9">
    <source>
        <dbReference type="Proteomes" id="UP000515312"/>
    </source>
</evidence>
<dbReference type="InterPro" id="IPR039425">
    <property type="entry name" value="RNA_pol_sigma-70-like"/>
</dbReference>
<organism evidence="8 9">
    <name type="scientific">Alloacidobacterium dinghuense</name>
    <dbReference type="NCBI Taxonomy" id="2763107"/>
    <lineage>
        <taxon>Bacteria</taxon>
        <taxon>Pseudomonadati</taxon>
        <taxon>Acidobacteriota</taxon>
        <taxon>Terriglobia</taxon>
        <taxon>Terriglobales</taxon>
        <taxon>Acidobacteriaceae</taxon>
        <taxon>Alloacidobacterium</taxon>
    </lineage>
</organism>
<dbReference type="Gene3D" id="1.10.10.10">
    <property type="entry name" value="Winged helix-like DNA-binding domain superfamily/Winged helix DNA-binding domain"/>
    <property type="match status" value="1"/>
</dbReference>
<dbReference type="PANTHER" id="PTHR43133:SF8">
    <property type="entry name" value="RNA POLYMERASE SIGMA FACTOR HI_1459-RELATED"/>
    <property type="match status" value="1"/>
</dbReference>
<evidence type="ECO:0000256" key="1">
    <source>
        <dbReference type="ARBA" id="ARBA00010641"/>
    </source>
</evidence>
<dbReference type="GO" id="GO:0016987">
    <property type="term" value="F:sigma factor activity"/>
    <property type="evidence" value="ECO:0007669"/>
    <property type="project" value="UniProtKB-KW"/>
</dbReference>
<dbReference type="Pfam" id="PF04542">
    <property type="entry name" value="Sigma70_r2"/>
    <property type="match status" value="1"/>
</dbReference>
<keyword evidence="3" id="KW-0731">Sigma factor</keyword>
<evidence type="ECO:0000256" key="5">
    <source>
        <dbReference type="ARBA" id="ARBA00023163"/>
    </source>
</evidence>
<dbReference type="RefSeq" id="WP_186740368.1">
    <property type="nucleotide sequence ID" value="NZ_CP060394.1"/>
</dbReference>